<gene>
    <name evidence="13" type="ORF">A7Q10_08155</name>
</gene>
<evidence type="ECO:0000313" key="14">
    <source>
        <dbReference type="Proteomes" id="UP000297713"/>
    </source>
</evidence>
<dbReference type="PANTHER" id="PTHR43065">
    <property type="entry name" value="SENSOR HISTIDINE KINASE"/>
    <property type="match status" value="1"/>
</dbReference>
<proteinExistence type="predicted"/>
<evidence type="ECO:0000256" key="7">
    <source>
        <dbReference type="ARBA" id="ARBA00022777"/>
    </source>
</evidence>
<dbReference type="EMBL" id="LXQC01000139">
    <property type="protein sequence ID" value="TFE68610.1"/>
    <property type="molecule type" value="Genomic_DNA"/>
</dbReference>
<dbReference type="InterPro" id="IPR005467">
    <property type="entry name" value="His_kinase_dom"/>
</dbReference>
<dbReference type="GO" id="GO:0005524">
    <property type="term" value="F:ATP binding"/>
    <property type="evidence" value="ECO:0007669"/>
    <property type="project" value="UniProtKB-KW"/>
</dbReference>
<dbReference type="Proteomes" id="UP000297713">
    <property type="component" value="Unassembled WGS sequence"/>
</dbReference>
<keyword evidence="14" id="KW-1185">Reference proteome</keyword>
<sequence>MKISWRIKVATLFLFLIVTILGFEMVWITTFSLKNIQQIRLYSEKIHILNDIKLLGYKLLKETADYVDGQQPYDKADFFQFSRQIEQKLTDLAPLFSDREEKSTFLIVKNQWTDLQKSSLALIKCLDEEKNREIVKAKKEELEKIGYSQFDKSIEDFQNKAYIKAIETIENKEKELVQFIRTLLPLSFFFSAITLWLVYRWQNRGITQPLQRLIETIEKAMADPQKILLPSFPGEIGKLSEAFAHLFEKIDSFQAKLIESEKAASIGATVAAVAHGIKNPLSSIRALAEVSLLQENQDESSKATFKEIIKETDTLNKRINHLLSYTKPSVPNRCLTRLNELLNTLLPSIARTLPKDISLNLSLDPSLPLIMIDPAQIEQVIIELISNAINASTKGGAITISTFYYPTPVEKVVLEIIDQGKGIPPYAQDKLFQPFFTTSAQGSGLGLAIAKRYTEQNDGMLTIKSVEAKGTTARIEFRAAKS</sequence>
<dbReference type="GO" id="GO:0000155">
    <property type="term" value="F:phosphorelay sensor kinase activity"/>
    <property type="evidence" value="ECO:0007669"/>
    <property type="project" value="InterPro"/>
</dbReference>
<dbReference type="InterPro" id="IPR004358">
    <property type="entry name" value="Sig_transdc_His_kin-like_C"/>
</dbReference>
<dbReference type="Gene3D" id="3.30.565.10">
    <property type="entry name" value="Histidine kinase-like ATPase, C-terminal domain"/>
    <property type="match status" value="1"/>
</dbReference>
<evidence type="ECO:0000256" key="1">
    <source>
        <dbReference type="ARBA" id="ARBA00000085"/>
    </source>
</evidence>
<organism evidence="13 14">
    <name type="scientific">Methylacidiphilum caldifontis</name>
    <dbReference type="NCBI Taxonomy" id="2795386"/>
    <lineage>
        <taxon>Bacteria</taxon>
        <taxon>Pseudomonadati</taxon>
        <taxon>Verrucomicrobiota</taxon>
        <taxon>Methylacidiphilae</taxon>
        <taxon>Methylacidiphilales</taxon>
        <taxon>Methylacidiphilaceae</taxon>
        <taxon>Methylacidiphilum (ex Ratnadevi et al. 2023)</taxon>
    </lineage>
</organism>
<keyword evidence="4" id="KW-0597">Phosphoprotein</keyword>
<evidence type="ECO:0000256" key="5">
    <source>
        <dbReference type="ARBA" id="ARBA00022679"/>
    </source>
</evidence>
<dbReference type="SMART" id="SM00387">
    <property type="entry name" value="HATPase_c"/>
    <property type="match status" value="1"/>
</dbReference>
<keyword evidence="8" id="KW-0067">ATP-binding</keyword>
<keyword evidence="9" id="KW-0902">Two-component regulatory system</keyword>
<dbReference type="Gene3D" id="1.10.287.130">
    <property type="match status" value="1"/>
</dbReference>
<comment type="caution">
    <text evidence="13">The sequence shown here is derived from an EMBL/GenBank/DDBJ whole genome shotgun (WGS) entry which is preliminary data.</text>
</comment>
<accession>A0A4Y8PBT8</accession>
<keyword evidence="10" id="KW-0472">Membrane</keyword>
<dbReference type="RefSeq" id="WP_134440110.1">
    <property type="nucleotide sequence ID" value="NZ_LXQC01000139.1"/>
</dbReference>
<name>A0A4Y8PBT8_9BACT</name>
<keyword evidence="7 13" id="KW-0418">Kinase</keyword>
<dbReference type="OrthoDB" id="179319at2"/>
<dbReference type="InterPro" id="IPR036097">
    <property type="entry name" value="HisK_dim/P_sf"/>
</dbReference>
<dbReference type="InterPro" id="IPR003660">
    <property type="entry name" value="HAMP_dom"/>
</dbReference>
<evidence type="ECO:0000256" key="9">
    <source>
        <dbReference type="ARBA" id="ARBA00023012"/>
    </source>
</evidence>
<comment type="subcellular location">
    <subcellularLocation>
        <location evidence="2">Membrane</location>
    </subcellularLocation>
</comment>
<dbReference type="InterPro" id="IPR036890">
    <property type="entry name" value="HATPase_C_sf"/>
</dbReference>
<feature type="transmembrane region" description="Helical" evidence="10">
    <location>
        <begin position="12"/>
        <end position="33"/>
    </location>
</feature>
<evidence type="ECO:0000259" key="12">
    <source>
        <dbReference type="PROSITE" id="PS50885"/>
    </source>
</evidence>
<dbReference type="InterPro" id="IPR003594">
    <property type="entry name" value="HATPase_dom"/>
</dbReference>
<comment type="catalytic activity">
    <reaction evidence="1">
        <text>ATP + protein L-histidine = ADP + protein N-phospho-L-histidine.</text>
        <dbReference type="EC" id="2.7.13.3"/>
    </reaction>
</comment>
<dbReference type="InterPro" id="IPR003661">
    <property type="entry name" value="HisK_dim/P_dom"/>
</dbReference>
<dbReference type="PROSITE" id="PS50109">
    <property type="entry name" value="HIS_KIN"/>
    <property type="match status" value="1"/>
</dbReference>
<dbReference type="PROSITE" id="PS50885">
    <property type="entry name" value="HAMP"/>
    <property type="match status" value="1"/>
</dbReference>
<keyword evidence="10" id="KW-0812">Transmembrane</keyword>
<dbReference type="Pfam" id="PF00512">
    <property type="entry name" value="HisKA"/>
    <property type="match status" value="1"/>
</dbReference>
<dbReference type="CDD" id="cd00082">
    <property type="entry name" value="HisKA"/>
    <property type="match status" value="1"/>
</dbReference>
<keyword evidence="6" id="KW-0547">Nucleotide-binding</keyword>
<dbReference type="SUPFAM" id="SSF55874">
    <property type="entry name" value="ATPase domain of HSP90 chaperone/DNA topoisomerase II/histidine kinase"/>
    <property type="match status" value="1"/>
</dbReference>
<dbReference type="SUPFAM" id="SSF47384">
    <property type="entry name" value="Homodimeric domain of signal transducing histidine kinase"/>
    <property type="match status" value="1"/>
</dbReference>
<reference evidence="13 14" key="1">
    <citation type="submission" date="2016-05" db="EMBL/GenBank/DDBJ databases">
        <title>Diversity and Homogeneity among Thermoacidophilic Verrucomicrobia Methanotrophs Linked with Geographical Origin.</title>
        <authorList>
            <person name="Erikstad H.-A."/>
            <person name="Smestad N.B."/>
            <person name="Ceballos R.M."/>
            <person name="Birkeland N.-K."/>
        </authorList>
    </citation>
    <scope>NUCLEOTIDE SEQUENCE [LARGE SCALE GENOMIC DNA]</scope>
    <source>
        <strain evidence="13 14">Phi</strain>
    </source>
</reference>
<protein>
    <recommendedName>
        <fullName evidence="3">histidine kinase</fullName>
        <ecNumber evidence="3">2.7.13.3</ecNumber>
    </recommendedName>
</protein>
<evidence type="ECO:0000256" key="8">
    <source>
        <dbReference type="ARBA" id="ARBA00022840"/>
    </source>
</evidence>
<evidence type="ECO:0000256" key="4">
    <source>
        <dbReference type="ARBA" id="ARBA00022553"/>
    </source>
</evidence>
<dbReference type="PANTHER" id="PTHR43065:SF10">
    <property type="entry name" value="PEROXIDE STRESS-ACTIVATED HISTIDINE KINASE MAK3"/>
    <property type="match status" value="1"/>
</dbReference>
<dbReference type="EC" id="2.7.13.3" evidence="3"/>
<evidence type="ECO:0000259" key="11">
    <source>
        <dbReference type="PROSITE" id="PS50109"/>
    </source>
</evidence>
<evidence type="ECO:0000256" key="2">
    <source>
        <dbReference type="ARBA" id="ARBA00004370"/>
    </source>
</evidence>
<evidence type="ECO:0000256" key="6">
    <source>
        <dbReference type="ARBA" id="ARBA00022741"/>
    </source>
</evidence>
<dbReference type="SMART" id="SM00388">
    <property type="entry name" value="HisKA"/>
    <property type="match status" value="1"/>
</dbReference>
<keyword evidence="5" id="KW-0808">Transferase</keyword>
<dbReference type="Pfam" id="PF02518">
    <property type="entry name" value="HATPase_c"/>
    <property type="match status" value="1"/>
</dbReference>
<dbReference type="GO" id="GO:0016020">
    <property type="term" value="C:membrane"/>
    <property type="evidence" value="ECO:0007669"/>
    <property type="project" value="UniProtKB-SubCell"/>
</dbReference>
<keyword evidence="10" id="KW-1133">Transmembrane helix</keyword>
<feature type="domain" description="HAMP" evidence="12">
    <location>
        <begin position="204"/>
        <end position="255"/>
    </location>
</feature>
<evidence type="ECO:0000256" key="10">
    <source>
        <dbReference type="SAM" id="Phobius"/>
    </source>
</evidence>
<feature type="domain" description="Histidine kinase" evidence="11">
    <location>
        <begin position="272"/>
        <end position="481"/>
    </location>
</feature>
<evidence type="ECO:0000313" key="13">
    <source>
        <dbReference type="EMBL" id="TFE68610.1"/>
    </source>
</evidence>
<evidence type="ECO:0000256" key="3">
    <source>
        <dbReference type="ARBA" id="ARBA00012438"/>
    </source>
</evidence>
<dbReference type="AlphaFoldDB" id="A0A4Y8PBT8"/>
<dbReference type="PRINTS" id="PR00344">
    <property type="entry name" value="BCTRLSENSOR"/>
</dbReference>